<sequence>MTKDFGDSIDNKVYEFRVLAKLSQQELAKKVGVSKQTIFVMEKGNYLPSMLLAFRLAKIFDVDINDLFKYKEGENNFED</sequence>
<dbReference type="SUPFAM" id="SSF47413">
    <property type="entry name" value="lambda repressor-like DNA-binding domains"/>
    <property type="match status" value="1"/>
</dbReference>
<evidence type="ECO:0000256" key="1">
    <source>
        <dbReference type="ARBA" id="ARBA00023125"/>
    </source>
</evidence>
<organism evidence="3 5">
    <name type="scientific">Enterococcus faecium</name>
    <name type="common">Streptococcus faecium</name>
    <dbReference type="NCBI Taxonomy" id="1352"/>
    <lineage>
        <taxon>Bacteria</taxon>
        <taxon>Bacillati</taxon>
        <taxon>Bacillota</taxon>
        <taxon>Bacilli</taxon>
        <taxon>Lactobacillales</taxon>
        <taxon>Enterococcaceae</taxon>
        <taxon>Enterococcus</taxon>
    </lineage>
</organism>
<dbReference type="Gene3D" id="1.10.260.40">
    <property type="entry name" value="lambda repressor-like DNA-binding domains"/>
    <property type="match status" value="1"/>
</dbReference>
<keyword evidence="1" id="KW-0238">DNA-binding</keyword>
<dbReference type="SMART" id="SM00530">
    <property type="entry name" value="HTH_XRE"/>
    <property type="match status" value="1"/>
</dbReference>
<dbReference type="Proteomes" id="UP000194885">
    <property type="component" value="Unassembled WGS sequence"/>
</dbReference>
<evidence type="ECO:0000259" key="2">
    <source>
        <dbReference type="PROSITE" id="PS50943"/>
    </source>
</evidence>
<protein>
    <recommendedName>
        <fullName evidence="2">HTH cro/C1-type domain-containing protein</fullName>
    </recommendedName>
</protein>
<reference evidence="3 5" key="1">
    <citation type="submission" date="2017-05" db="EMBL/GenBank/DDBJ databases">
        <title>The Genome Sequence of Enterococcus faecium 7H8_DIV0219.</title>
        <authorList>
            <consortium name="The Broad Institute Genomics Platform"/>
            <consortium name="The Broad Institute Genomic Center for Infectious Diseases"/>
            <person name="Earl A."/>
            <person name="Manson A."/>
            <person name="Schwartman J."/>
            <person name="Gilmore M."/>
            <person name="Abouelleil A."/>
            <person name="Cao P."/>
            <person name="Chapman S."/>
            <person name="Cusick C."/>
            <person name="Shea T."/>
            <person name="Young S."/>
            <person name="Neafsey D."/>
            <person name="Nusbaum C."/>
            <person name="Birren B."/>
        </authorList>
    </citation>
    <scope>NUCLEOTIDE SEQUENCE [LARGE SCALE GENOMIC DNA]</scope>
    <source>
        <strain evidence="3 5">7H8_DIV0219</strain>
    </source>
</reference>
<proteinExistence type="predicted"/>
<feature type="domain" description="HTH cro/C1-type" evidence="2">
    <location>
        <begin position="13"/>
        <end position="67"/>
    </location>
</feature>
<name>A0A242B1R1_ENTFC</name>
<evidence type="ECO:0000313" key="4">
    <source>
        <dbReference type="EMBL" id="OTN95227.1"/>
    </source>
</evidence>
<dbReference type="PROSITE" id="PS50943">
    <property type="entry name" value="HTH_CROC1"/>
    <property type="match status" value="1"/>
</dbReference>
<dbReference type="EMBL" id="NGKW01000010">
    <property type="protein sequence ID" value="OTN86798.1"/>
    <property type="molecule type" value="Genomic_DNA"/>
</dbReference>
<dbReference type="InterPro" id="IPR001387">
    <property type="entry name" value="Cro/C1-type_HTH"/>
</dbReference>
<dbReference type="AlphaFoldDB" id="A0A242B1R1"/>
<accession>A0A242B1R1</accession>
<dbReference type="EMBL" id="NGKW01000002">
    <property type="protein sequence ID" value="OTN95227.1"/>
    <property type="molecule type" value="Genomic_DNA"/>
</dbReference>
<dbReference type="PANTHER" id="PTHR46558:SF4">
    <property type="entry name" value="DNA-BIDING PHAGE PROTEIN"/>
    <property type="match status" value="1"/>
</dbReference>
<dbReference type="InterPro" id="IPR010982">
    <property type="entry name" value="Lambda_DNA-bd_dom_sf"/>
</dbReference>
<dbReference type="Pfam" id="PF01381">
    <property type="entry name" value="HTH_3"/>
    <property type="match status" value="1"/>
</dbReference>
<gene>
    <name evidence="4" type="ORF">A5810_001476</name>
    <name evidence="3" type="ORF">A5810_002921</name>
</gene>
<evidence type="ECO:0000313" key="5">
    <source>
        <dbReference type="Proteomes" id="UP000194885"/>
    </source>
</evidence>
<comment type="caution">
    <text evidence="3">The sequence shown here is derived from an EMBL/GenBank/DDBJ whole genome shotgun (WGS) entry which is preliminary data.</text>
</comment>
<dbReference type="GO" id="GO:0003677">
    <property type="term" value="F:DNA binding"/>
    <property type="evidence" value="ECO:0007669"/>
    <property type="project" value="UniProtKB-KW"/>
</dbReference>
<evidence type="ECO:0000313" key="3">
    <source>
        <dbReference type="EMBL" id="OTN86798.1"/>
    </source>
</evidence>
<dbReference type="PANTHER" id="PTHR46558">
    <property type="entry name" value="TRACRIPTIONAL REGULATORY PROTEIN-RELATED-RELATED"/>
    <property type="match status" value="1"/>
</dbReference>
<dbReference type="RefSeq" id="WP_086323322.1">
    <property type="nucleotide sequence ID" value="NZ_NGKW01000002.1"/>
</dbReference>
<dbReference type="CDD" id="cd00093">
    <property type="entry name" value="HTH_XRE"/>
    <property type="match status" value="1"/>
</dbReference>